<sequence>MSEPQQPPAQPHGTPPQFAGSHYPPQPAQPDTGQPYGGQAYAGHPYPAQPYPEPQRAASSGSSGLGRLAFLLAVISLGMGLLVTLSFPLMYRMMGDPSAIGAFGAVGNGLVLIIAVVGLILGLMSVRRPGPQILAGIAIGVTASQLAGIVISWVSNLFYAFSF</sequence>
<feature type="region of interest" description="Disordered" evidence="1">
    <location>
        <begin position="1"/>
        <end position="59"/>
    </location>
</feature>
<evidence type="ECO:0000313" key="3">
    <source>
        <dbReference type="EMBL" id="MDR6143125.1"/>
    </source>
</evidence>
<feature type="transmembrane region" description="Helical" evidence="2">
    <location>
        <begin position="133"/>
        <end position="154"/>
    </location>
</feature>
<name>A0ABU1HSV0_9MICO</name>
<evidence type="ECO:0000313" key="4">
    <source>
        <dbReference type="Proteomes" id="UP001249291"/>
    </source>
</evidence>
<evidence type="ECO:0000256" key="1">
    <source>
        <dbReference type="SAM" id="MobiDB-lite"/>
    </source>
</evidence>
<keyword evidence="2" id="KW-0812">Transmembrane</keyword>
<proteinExistence type="predicted"/>
<feature type="compositionally biased region" description="Pro residues" evidence="1">
    <location>
        <begin position="1"/>
        <end position="14"/>
    </location>
</feature>
<gene>
    <name evidence="3" type="ORF">QE375_002679</name>
</gene>
<keyword evidence="4" id="KW-1185">Reference proteome</keyword>
<organism evidence="3 4">
    <name type="scientific">Microbacterium foliorum</name>
    <dbReference type="NCBI Taxonomy" id="104336"/>
    <lineage>
        <taxon>Bacteria</taxon>
        <taxon>Bacillati</taxon>
        <taxon>Actinomycetota</taxon>
        <taxon>Actinomycetes</taxon>
        <taxon>Micrococcales</taxon>
        <taxon>Microbacteriaceae</taxon>
        <taxon>Microbacterium</taxon>
    </lineage>
</organism>
<dbReference type="RefSeq" id="WP_309691742.1">
    <property type="nucleotide sequence ID" value="NZ_JAVIZQ010000001.1"/>
</dbReference>
<reference evidence="3 4" key="1">
    <citation type="submission" date="2023-08" db="EMBL/GenBank/DDBJ databases">
        <title>Functional and genomic diversity of the sorghum phyllosphere microbiome.</title>
        <authorList>
            <person name="Shade A."/>
        </authorList>
    </citation>
    <scope>NUCLEOTIDE SEQUENCE [LARGE SCALE GENOMIC DNA]</scope>
    <source>
        <strain evidence="3 4">SORGH_AS_0445</strain>
    </source>
</reference>
<dbReference type="EMBL" id="JAVIZQ010000001">
    <property type="protein sequence ID" value="MDR6143125.1"/>
    <property type="molecule type" value="Genomic_DNA"/>
</dbReference>
<keyword evidence="2" id="KW-1133">Transmembrane helix</keyword>
<keyword evidence="2" id="KW-0472">Membrane</keyword>
<dbReference type="Proteomes" id="UP001249291">
    <property type="component" value="Unassembled WGS sequence"/>
</dbReference>
<accession>A0ABU1HSV0</accession>
<feature type="transmembrane region" description="Helical" evidence="2">
    <location>
        <begin position="68"/>
        <end position="87"/>
    </location>
</feature>
<feature type="transmembrane region" description="Helical" evidence="2">
    <location>
        <begin position="99"/>
        <end position="121"/>
    </location>
</feature>
<evidence type="ECO:0000256" key="2">
    <source>
        <dbReference type="SAM" id="Phobius"/>
    </source>
</evidence>
<protein>
    <submittedName>
        <fullName evidence="3">Xanthosine utilization system XapX-like protein</fullName>
    </submittedName>
</protein>
<comment type="caution">
    <text evidence="3">The sequence shown here is derived from an EMBL/GenBank/DDBJ whole genome shotgun (WGS) entry which is preliminary data.</text>
</comment>